<evidence type="ECO:0000256" key="6">
    <source>
        <dbReference type="ARBA" id="ARBA00059664"/>
    </source>
</evidence>
<dbReference type="Gene3D" id="2.60.40.150">
    <property type="entry name" value="C2 domain"/>
    <property type="match status" value="1"/>
</dbReference>
<dbReference type="EMBL" id="SSOP01000013">
    <property type="protein sequence ID" value="KAB5595027.1"/>
    <property type="molecule type" value="Genomic_DNA"/>
</dbReference>
<dbReference type="OrthoDB" id="269822at2759"/>
<evidence type="ECO:0000256" key="1">
    <source>
        <dbReference type="ARBA" id="ARBA00001195"/>
    </source>
</evidence>
<evidence type="ECO:0000256" key="7">
    <source>
        <dbReference type="RuleBase" id="RU361133"/>
    </source>
</evidence>
<dbReference type="SMART" id="SM00149">
    <property type="entry name" value="PLCYc"/>
    <property type="match status" value="1"/>
</dbReference>
<dbReference type="AlphaFoldDB" id="A0A5N5QUZ7"/>
<feature type="compositionally biased region" description="Polar residues" evidence="8">
    <location>
        <begin position="277"/>
        <end position="286"/>
    </location>
</feature>
<evidence type="ECO:0000313" key="11">
    <source>
        <dbReference type="Proteomes" id="UP000383932"/>
    </source>
</evidence>
<dbReference type="Gene3D" id="3.20.20.190">
    <property type="entry name" value="Phosphatidylinositol (PI) phosphodiesterase"/>
    <property type="match status" value="1"/>
</dbReference>
<comment type="catalytic activity">
    <reaction evidence="1 7">
        <text>a 1,2-diacyl-sn-glycero-3-phospho-(1D-myo-inositol-4,5-bisphosphate) + H2O = 1D-myo-inositol 1,4,5-trisphosphate + a 1,2-diacyl-sn-glycerol + H(+)</text>
        <dbReference type="Rhea" id="RHEA:33179"/>
        <dbReference type="ChEBI" id="CHEBI:15377"/>
        <dbReference type="ChEBI" id="CHEBI:15378"/>
        <dbReference type="ChEBI" id="CHEBI:17815"/>
        <dbReference type="ChEBI" id="CHEBI:58456"/>
        <dbReference type="ChEBI" id="CHEBI:203600"/>
        <dbReference type="EC" id="3.1.4.11"/>
    </reaction>
</comment>
<proteinExistence type="predicted"/>
<dbReference type="GO" id="GO:0048015">
    <property type="term" value="P:phosphatidylinositol-mediated signaling"/>
    <property type="evidence" value="ECO:0007669"/>
    <property type="project" value="TreeGrafter"/>
</dbReference>
<dbReference type="InterPro" id="IPR000909">
    <property type="entry name" value="PLipase_C_PInositol-sp_X_dom"/>
</dbReference>
<evidence type="ECO:0000256" key="3">
    <source>
        <dbReference type="ARBA" id="ARBA00022963"/>
    </source>
</evidence>
<dbReference type="Pfam" id="PF00387">
    <property type="entry name" value="PI-PLC-Y"/>
    <property type="match status" value="1"/>
</dbReference>
<gene>
    <name evidence="10" type="ORF">CTheo_1488</name>
</gene>
<dbReference type="GO" id="GO:0016042">
    <property type="term" value="P:lipid catabolic process"/>
    <property type="evidence" value="ECO:0007669"/>
    <property type="project" value="UniProtKB-KW"/>
</dbReference>
<comment type="function">
    <text evidence="6">The production of the second messenger molecules diacylglycerol (DAG) and inositol 1,4,5-trisphosphate (IP3) is mediated by activated phosphatidylinositol-specific phospholipase C enzymes.</text>
</comment>
<dbReference type="PROSITE" id="PS50007">
    <property type="entry name" value="PIPLC_X_DOMAIN"/>
    <property type="match status" value="1"/>
</dbReference>
<protein>
    <recommendedName>
        <fullName evidence="7">Phosphoinositide phospholipase C</fullName>
        <ecNumber evidence="7">3.1.4.11</ecNumber>
    </recommendedName>
</protein>
<feature type="region of interest" description="Disordered" evidence="8">
    <location>
        <begin position="468"/>
        <end position="498"/>
    </location>
</feature>
<organism evidence="10 11">
    <name type="scientific">Ceratobasidium theobromae</name>
    <dbReference type="NCBI Taxonomy" id="1582974"/>
    <lineage>
        <taxon>Eukaryota</taxon>
        <taxon>Fungi</taxon>
        <taxon>Dikarya</taxon>
        <taxon>Basidiomycota</taxon>
        <taxon>Agaricomycotina</taxon>
        <taxon>Agaricomycetes</taxon>
        <taxon>Cantharellales</taxon>
        <taxon>Ceratobasidiaceae</taxon>
        <taxon>Ceratobasidium</taxon>
    </lineage>
</organism>
<evidence type="ECO:0000259" key="9">
    <source>
        <dbReference type="PROSITE" id="PS50008"/>
    </source>
</evidence>
<dbReference type="InterPro" id="IPR001711">
    <property type="entry name" value="PLipase_C_Pinositol-sp_Y"/>
</dbReference>
<keyword evidence="3 7" id="KW-0442">Lipid degradation</keyword>
<sequence length="677" mass="75449">MADVPGDNVQPATLQTDAGGGVLERSSPLIITYSGLQKQIERVFRASCKSGPKLTSAEFRTFLEGQGERFDDNEGFKTWMERTLGTTAADGIDEAGFMAYLASPANDAVKFVPEDLTHPLNEYYISSSHNTYLVGHQLYGASTVDGYRNVLLRGCRSVEIDVWDGEKGEPEVFHGYTLTKEVPFRDVCRAIKQNAFITSELPVIVSLEVHAGHVQQEKIVSIMKEEFGDYLVRERLSDHLDDKVLPSPHALRRRILVKVKYLPPAGEPAVAPAPTAKPNSTVPESDTSSDEELREAAAAASKTKPKKSKVIRALSDLGVYISGHHFKSWQEAKNLPPNHIFSFSERAFTGMNEKSRDSDELFIHNIRFLMRVYPFGLRFGSSNVDPIIFWSRGVQMVALNWQNIDRGMVLNEAMFAKTGGYVLKPPGRRDFARTGIYAREEKRSVVLRLTILAGQSLPLPKDEANDEVEKLKKFQKKEEKRQRKREQSSSDSGKSEESEKGIVGAMLLAMRFVSVILTLLHSEAREGGTKKGKIKGFLSKMKHRNGAQGFEPYVQVSLLADGLGKEGISGRTKTLRGVDVVWEEKNPLGQTSDPPMIELKASSIVPAASFVLFSLQDDEFGSDDQAGWGCVRLDKLQPGYRFIRLYDLHGRLTDNGCLFVKVEKLITDTWEVVDKEG</sequence>
<dbReference type="CDD" id="cd00275">
    <property type="entry name" value="C2_PLC_like"/>
    <property type="match status" value="1"/>
</dbReference>
<keyword evidence="2 7" id="KW-0378">Hydrolase</keyword>
<dbReference type="SMART" id="SM00148">
    <property type="entry name" value="PLCXc"/>
    <property type="match status" value="1"/>
</dbReference>
<dbReference type="GO" id="GO:0004435">
    <property type="term" value="F:phosphatidylinositol-4,5-bisphosphate phospholipase C activity"/>
    <property type="evidence" value="ECO:0007669"/>
    <property type="project" value="UniProtKB-EC"/>
</dbReference>
<evidence type="ECO:0000256" key="5">
    <source>
        <dbReference type="ARBA" id="ARBA00023224"/>
    </source>
</evidence>
<keyword evidence="11" id="KW-1185">Reference proteome</keyword>
<evidence type="ECO:0000313" key="10">
    <source>
        <dbReference type="EMBL" id="KAB5595027.1"/>
    </source>
</evidence>
<dbReference type="InterPro" id="IPR001192">
    <property type="entry name" value="PI-PLC_fam"/>
</dbReference>
<accession>A0A5N5QUZ7</accession>
<keyword evidence="5" id="KW-0807">Transducer</keyword>
<dbReference type="PANTHER" id="PTHR10336">
    <property type="entry name" value="PHOSPHOINOSITIDE-SPECIFIC PHOSPHOLIPASE C FAMILY PROTEIN"/>
    <property type="match status" value="1"/>
</dbReference>
<feature type="compositionally biased region" description="Low complexity" evidence="8">
    <location>
        <begin position="267"/>
        <end position="276"/>
    </location>
</feature>
<comment type="caution">
    <text evidence="10">The sequence shown here is derived from an EMBL/GenBank/DDBJ whole genome shotgun (WGS) entry which is preliminary data.</text>
</comment>
<feature type="domain" description="PI-PLC Y-box" evidence="9">
    <location>
        <begin position="314"/>
        <end position="429"/>
    </location>
</feature>
<dbReference type="FunFam" id="3.20.20.190:FF:000039">
    <property type="entry name" value="Phosphoinositide phospholipase C"/>
    <property type="match status" value="1"/>
</dbReference>
<name>A0A5N5QUZ7_9AGAM</name>
<dbReference type="InterPro" id="IPR017946">
    <property type="entry name" value="PLC-like_Pdiesterase_TIM-brl"/>
</dbReference>
<feature type="region of interest" description="Disordered" evidence="8">
    <location>
        <begin position="267"/>
        <end position="301"/>
    </location>
</feature>
<evidence type="ECO:0000256" key="8">
    <source>
        <dbReference type="SAM" id="MobiDB-lite"/>
    </source>
</evidence>
<feature type="region of interest" description="Disordered" evidence="8">
    <location>
        <begin position="1"/>
        <end position="20"/>
    </location>
</feature>
<dbReference type="PANTHER" id="PTHR10336:SF82">
    <property type="entry name" value="PHOSPHOINOSITIDE PHOSPHOLIPASE C"/>
    <property type="match status" value="1"/>
</dbReference>
<dbReference type="GO" id="GO:0051209">
    <property type="term" value="P:release of sequestered calcium ion into cytosol"/>
    <property type="evidence" value="ECO:0007669"/>
    <property type="project" value="TreeGrafter"/>
</dbReference>
<dbReference type="CDD" id="cd08598">
    <property type="entry name" value="PI-PLC1c_yeast"/>
    <property type="match status" value="1"/>
</dbReference>
<dbReference type="SUPFAM" id="SSF51695">
    <property type="entry name" value="PLC-like phosphodiesterases"/>
    <property type="match status" value="1"/>
</dbReference>
<dbReference type="Proteomes" id="UP000383932">
    <property type="component" value="Unassembled WGS sequence"/>
</dbReference>
<dbReference type="InterPro" id="IPR035892">
    <property type="entry name" value="C2_domain_sf"/>
</dbReference>
<keyword evidence="4 7" id="KW-0443">Lipid metabolism</keyword>
<dbReference type="SUPFAM" id="SSF49562">
    <property type="entry name" value="C2 domain (Calcium/lipid-binding domain, CaLB)"/>
    <property type="match status" value="1"/>
</dbReference>
<evidence type="ECO:0000256" key="2">
    <source>
        <dbReference type="ARBA" id="ARBA00022801"/>
    </source>
</evidence>
<dbReference type="PRINTS" id="PR00390">
    <property type="entry name" value="PHPHLIPASEC"/>
</dbReference>
<reference evidence="10 11" key="1">
    <citation type="journal article" date="2019" name="Fungal Biol. Biotechnol.">
        <title>Draft genome sequence of fastidious pathogen Ceratobasidium theobromae, which causes vascular-streak dieback in Theobroma cacao.</title>
        <authorList>
            <person name="Ali S.S."/>
            <person name="Asman A."/>
            <person name="Shao J."/>
            <person name="Firmansyah A.P."/>
            <person name="Susilo A.W."/>
            <person name="Rosmana A."/>
            <person name="McMahon P."/>
            <person name="Junaid M."/>
            <person name="Guest D."/>
            <person name="Kheng T.Y."/>
            <person name="Meinhardt L.W."/>
            <person name="Bailey B.A."/>
        </authorList>
    </citation>
    <scope>NUCLEOTIDE SEQUENCE [LARGE SCALE GENOMIC DNA]</scope>
    <source>
        <strain evidence="10 11">CT2</strain>
    </source>
</reference>
<dbReference type="Pfam" id="PF00388">
    <property type="entry name" value="PI-PLC-X"/>
    <property type="match status" value="1"/>
</dbReference>
<evidence type="ECO:0000256" key="4">
    <source>
        <dbReference type="ARBA" id="ARBA00023098"/>
    </source>
</evidence>
<dbReference type="EC" id="3.1.4.11" evidence="7"/>
<dbReference type="PROSITE" id="PS50008">
    <property type="entry name" value="PIPLC_Y_DOMAIN"/>
    <property type="match status" value="1"/>
</dbReference>